<name>A0A9N8WFQ2_9GLOM</name>
<dbReference type="EMBL" id="CAJVQA010000647">
    <property type="protein sequence ID" value="CAG8484152.1"/>
    <property type="molecule type" value="Genomic_DNA"/>
</dbReference>
<reference evidence="1" key="1">
    <citation type="submission" date="2021-06" db="EMBL/GenBank/DDBJ databases">
        <authorList>
            <person name="Kallberg Y."/>
            <person name="Tangrot J."/>
            <person name="Rosling A."/>
        </authorList>
    </citation>
    <scope>NUCLEOTIDE SEQUENCE</scope>
    <source>
        <strain evidence="1">FL966</strain>
    </source>
</reference>
<accession>A0A9N8WFQ2</accession>
<comment type="caution">
    <text evidence="1">The sequence shown here is derived from an EMBL/GenBank/DDBJ whole genome shotgun (WGS) entry which is preliminary data.</text>
</comment>
<proteinExistence type="predicted"/>
<keyword evidence="2" id="KW-1185">Reference proteome</keyword>
<sequence length="138" mass="15583">MGQGKFCLNNAPNQTTLSQILAKKDEYLKMDDEKDLKARKSDIYKVDQLKAMQCSSTIHEVHPNNKVSLVVVDLEELLRLLSSHHLISLAYFTNLSEEMDMVHQKFTDADLLELAASENKNSANELNDLATSVIIFTN</sequence>
<evidence type="ECO:0000313" key="2">
    <source>
        <dbReference type="Proteomes" id="UP000789759"/>
    </source>
</evidence>
<dbReference type="Proteomes" id="UP000789759">
    <property type="component" value="Unassembled WGS sequence"/>
</dbReference>
<protein>
    <submittedName>
        <fullName evidence="1">5660_t:CDS:1</fullName>
    </submittedName>
</protein>
<organism evidence="1 2">
    <name type="scientific">Cetraspora pellucida</name>
    <dbReference type="NCBI Taxonomy" id="1433469"/>
    <lineage>
        <taxon>Eukaryota</taxon>
        <taxon>Fungi</taxon>
        <taxon>Fungi incertae sedis</taxon>
        <taxon>Mucoromycota</taxon>
        <taxon>Glomeromycotina</taxon>
        <taxon>Glomeromycetes</taxon>
        <taxon>Diversisporales</taxon>
        <taxon>Gigasporaceae</taxon>
        <taxon>Cetraspora</taxon>
    </lineage>
</organism>
<dbReference type="AlphaFoldDB" id="A0A9N8WFQ2"/>
<evidence type="ECO:0000313" key="1">
    <source>
        <dbReference type="EMBL" id="CAG8484152.1"/>
    </source>
</evidence>
<gene>
    <name evidence="1" type="ORF">CPELLU_LOCUS1663</name>
</gene>